<reference evidence="1 2" key="1">
    <citation type="submission" date="2023-08" db="EMBL/GenBank/DDBJ databases">
        <title>Streptococcus ruminantium-associated sheep mastitis outbreak detected in Italy is distinct from bovine isolates.</title>
        <authorList>
            <person name="Rosa M.N."/>
            <person name="Vezina B."/>
            <person name="Tola S."/>
        </authorList>
    </citation>
    <scope>NUCLEOTIDE SEQUENCE [LARGE SCALE GENOMIC DNA]</scope>
    <source>
        <strain evidence="1 2">OM6730</strain>
    </source>
</reference>
<dbReference type="RefSeq" id="WP_308938190.1">
    <property type="nucleotide sequence ID" value="NZ_JAVIBQ010000053.1"/>
</dbReference>
<name>A0ABU1B6C1_9STRE</name>
<sequence length="428" mass="49529">MIIENKEIMEILCSTTEIHGKYFHPRLEEIREGIINRASNYLSELKSPVSGKTYSINGEIISFSYERNISHEILESKFNSSIISCAYHKTVFFNSGISAIYNIFISIKRIMNKENLNILSTSSYFETGMINNVLMANVVNINSKDVIEHDVIFIETIDYNCLHYNSLVEIFQNNHFTFSKDKVTFIVVDSTLFRDKKDIDIIIEKFLSKNVIFIEVMSLIKFYQLGMELSNAGSITIYSHESMSEVVNELASYLKKVRNISGSNLSLYEIALLSDNTMLDIDLVEMYRLRIYKNARRFYNFIDKTDSIFNVIYPENGRGEAPFIILKNEDYKMEDYLLYCSLLKKLIEVENIGIFMGSSFGFNHTRFELIITNEFEDEAFIKISIGAFDENSQASFASLINRIKSNEKIKKILTEHQDLELLKVDNSD</sequence>
<organism evidence="1 2">
    <name type="scientific">Streptococcus ruminantium</name>
    <dbReference type="NCBI Taxonomy" id="1917441"/>
    <lineage>
        <taxon>Bacteria</taxon>
        <taxon>Bacillati</taxon>
        <taxon>Bacillota</taxon>
        <taxon>Bacilli</taxon>
        <taxon>Lactobacillales</taxon>
        <taxon>Streptococcaceae</taxon>
        <taxon>Streptococcus</taxon>
    </lineage>
</organism>
<gene>
    <name evidence="1" type="ORF">RFF62_09985</name>
</gene>
<keyword evidence="2" id="KW-1185">Reference proteome</keyword>
<evidence type="ECO:0000313" key="1">
    <source>
        <dbReference type="EMBL" id="MDQ8834095.1"/>
    </source>
</evidence>
<protein>
    <submittedName>
        <fullName evidence="1">Uncharacterized protein</fullName>
    </submittedName>
</protein>
<accession>A0ABU1B6C1</accession>
<comment type="caution">
    <text evidence="1">The sequence shown here is derived from an EMBL/GenBank/DDBJ whole genome shotgun (WGS) entry which is preliminary data.</text>
</comment>
<dbReference type="Proteomes" id="UP001228446">
    <property type="component" value="Unassembled WGS sequence"/>
</dbReference>
<evidence type="ECO:0000313" key="2">
    <source>
        <dbReference type="Proteomes" id="UP001228446"/>
    </source>
</evidence>
<proteinExistence type="predicted"/>
<dbReference type="EMBL" id="JAVIBX010000059">
    <property type="protein sequence ID" value="MDQ8834095.1"/>
    <property type="molecule type" value="Genomic_DNA"/>
</dbReference>